<gene>
    <name evidence="2" type="ORF">LCGC14_2643420</name>
</gene>
<feature type="transmembrane region" description="Helical" evidence="1">
    <location>
        <begin position="76"/>
        <end position="100"/>
    </location>
</feature>
<dbReference type="EMBL" id="LAZR01045645">
    <property type="protein sequence ID" value="KKK98369.1"/>
    <property type="molecule type" value="Genomic_DNA"/>
</dbReference>
<evidence type="ECO:0000313" key="2">
    <source>
        <dbReference type="EMBL" id="KKK98369.1"/>
    </source>
</evidence>
<dbReference type="AlphaFoldDB" id="A0A0F9C7M7"/>
<comment type="caution">
    <text evidence="2">The sequence shown here is derived from an EMBL/GenBank/DDBJ whole genome shotgun (WGS) entry which is preliminary data.</text>
</comment>
<evidence type="ECO:0000256" key="1">
    <source>
        <dbReference type="SAM" id="Phobius"/>
    </source>
</evidence>
<sequence>KDMWLPRFTRGLTKDLFYVAITPKREMVNFTLKTLSSDMKEANLDYDHTDMIWASENLREFIKRNYRDKSTPWWKAYQGVITTAIYLVLLTVSFSVILYFMRQLLGDMGGVLDKIATLLAEVNSCNPKGSGIAPAFASLLIPKFNRKNKLK</sequence>
<keyword evidence="1" id="KW-1133">Transmembrane helix</keyword>
<organism evidence="2">
    <name type="scientific">marine sediment metagenome</name>
    <dbReference type="NCBI Taxonomy" id="412755"/>
    <lineage>
        <taxon>unclassified sequences</taxon>
        <taxon>metagenomes</taxon>
        <taxon>ecological metagenomes</taxon>
    </lineage>
</organism>
<keyword evidence="1" id="KW-0472">Membrane</keyword>
<keyword evidence="1" id="KW-0812">Transmembrane</keyword>
<name>A0A0F9C7M7_9ZZZZ</name>
<reference evidence="2" key="1">
    <citation type="journal article" date="2015" name="Nature">
        <title>Complex archaea that bridge the gap between prokaryotes and eukaryotes.</title>
        <authorList>
            <person name="Spang A."/>
            <person name="Saw J.H."/>
            <person name="Jorgensen S.L."/>
            <person name="Zaremba-Niedzwiedzka K."/>
            <person name="Martijn J."/>
            <person name="Lind A.E."/>
            <person name="van Eijk R."/>
            <person name="Schleper C."/>
            <person name="Guy L."/>
            <person name="Ettema T.J."/>
        </authorList>
    </citation>
    <scope>NUCLEOTIDE SEQUENCE</scope>
</reference>
<feature type="non-terminal residue" evidence="2">
    <location>
        <position position="1"/>
    </location>
</feature>
<proteinExistence type="predicted"/>
<protein>
    <submittedName>
        <fullName evidence="2">Uncharacterized protein</fullName>
    </submittedName>
</protein>
<accession>A0A0F9C7M7</accession>